<name>A0A0G0T0B2_9BACT</name>
<dbReference type="Gene3D" id="1.10.10.2910">
    <property type="match status" value="1"/>
</dbReference>
<evidence type="ECO:0000313" key="3">
    <source>
        <dbReference type="Proteomes" id="UP000034072"/>
    </source>
</evidence>
<comment type="caution">
    <text evidence="2">The sequence shown here is derived from an EMBL/GenBank/DDBJ whole genome shotgun (WGS) entry which is preliminary data.</text>
</comment>
<feature type="domain" description="IrrE N-terminal-like" evidence="1">
    <location>
        <begin position="47"/>
        <end position="173"/>
    </location>
</feature>
<sequence length="180" mass="20759">MQPNGQQYFLKIENNIMILEKIESEVEKILSDLESKTLPIPVEDIATRHGIKISRAPSKDFSGLLIRKNGHALIGVNSNEAPVRQRFTIAHELGHYFLHPRKDAFVDYRDNKKEIMRTPTERHANMFAAALLMPQSLLSKDFINIAKDGFTEVELEKLAEKYQVSENAMRFRLINLNLRK</sequence>
<dbReference type="EMBL" id="LBXZ01000007">
    <property type="protein sequence ID" value="KKR40565.1"/>
    <property type="molecule type" value="Genomic_DNA"/>
</dbReference>
<evidence type="ECO:0000259" key="1">
    <source>
        <dbReference type="Pfam" id="PF06114"/>
    </source>
</evidence>
<accession>A0A0G0T0B2</accession>
<dbReference type="AlphaFoldDB" id="A0A0G0T0B2"/>
<dbReference type="InterPro" id="IPR052345">
    <property type="entry name" value="Rad_response_metalloprotease"/>
</dbReference>
<protein>
    <recommendedName>
        <fullName evidence="1">IrrE N-terminal-like domain-containing protein</fullName>
    </recommendedName>
</protein>
<evidence type="ECO:0000313" key="2">
    <source>
        <dbReference type="EMBL" id="KKR40565.1"/>
    </source>
</evidence>
<proteinExistence type="predicted"/>
<dbReference type="Proteomes" id="UP000034072">
    <property type="component" value="Unassembled WGS sequence"/>
</dbReference>
<organism evidence="2 3">
    <name type="scientific">Candidatus Yanofskybacteria bacterium GW2011_GWE2_40_11</name>
    <dbReference type="NCBI Taxonomy" id="1619033"/>
    <lineage>
        <taxon>Bacteria</taxon>
        <taxon>Candidatus Yanofskyibacteriota</taxon>
    </lineage>
</organism>
<dbReference type="PANTHER" id="PTHR43236:SF2">
    <property type="entry name" value="BLL0069 PROTEIN"/>
    <property type="match status" value="1"/>
</dbReference>
<gene>
    <name evidence="2" type="ORF">UT75_C0007G0013</name>
</gene>
<dbReference type="PANTHER" id="PTHR43236">
    <property type="entry name" value="ANTITOXIN HIGA1"/>
    <property type="match status" value="1"/>
</dbReference>
<dbReference type="Pfam" id="PF06114">
    <property type="entry name" value="Peptidase_M78"/>
    <property type="match status" value="1"/>
</dbReference>
<dbReference type="InterPro" id="IPR010359">
    <property type="entry name" value="IrrE_HExxH"/>
</dbReference>
<reference evidence="2 3" key="1">
    <citation type="journal article" date="2015" name="Nature">
        <title>rRNA introns, odd ribosomes, and small enigmatic genomes across a large radiation of phyla.</title>
        <authorList>
            <person name="Brown C.T."/>
            <person name="Hug L.A."/>
            <person name="Thomas B.C."/>
            <person name="Sharon I."/>
            <person name="Castelle C.J."/>
            <person name="Singh A."/>
            <person name="Wilkins M.J."/>
            <person name="Williams K.H."/>
            <person name="Banfield J.F."/>
        </authorList>
    </citation>
    <scope>NUCLEOTIDE SEQUENCE [LARGE SCALE GENOMIC DNA]</scope>
</reference>